<dbReference type="Proteomes" id="UP000602510">
    <property type="component" value="Unassembled WGS sequence"/>
</dbReference>
<proteinExistence type="predicted"/>
<evidence type="ECO:0008006" key="4">
    <source>
        <dbReference type="Google" id="ProtNLM"/>
    </source>
</evidence>
<evidence type="ECO:0000313" key="3">
    <source>
        <dbReference type="Proteomes" id="UP000602510"/>
    </source>
</evidence>
<organism evidence="2 3">
    <name type="scientific">Phytophthora infestans</name>
    <name type="common">Potato late blight agent</name>
    <name type="synonym">Botrytis infestans</name>
    <dbReference type="NCBI Taxonomy" id="4787"/>
    <lineage>
        <taxon>Eukaryota</taxon>
        <taxon>Sar</taxon>
        <taxon>Stramenopiles</taxon>
        <taxon>Oomycota</taxon>
        <taxon>Peronosporomycetes</taxon>
        <taxon>Peronosporales</taxon>
        <taxon>Peronosporaceae</taxon>
        <taxon>Phytophthora</taxon>
    </lineage>
</organism>
<evidence type="ECO:0000313" key="2">
    <source>
        <dbReference type="EMBL" id="KAF4029368.1"/>
    </source>
</evidence>
<sequence length="70" mass="7774">MGVRSFLFLTLLSFFAYFGNIRAERTDTGMASQTDSSLTKLGNALQIQPILMAEAPTKKMKRGRFLISAN</sequence>
<name>A0A833SH82_PHYIN</name>
<protein>
    <recommendedName>
        <fullName evidence="4">Secreted RxLR effector peptide protein</fullName>
    </recommendedName>
</protein>
<keyword evidence="1" id="KW-0732">Signal</keyword>
<gene>
    <name evidence="2" type="ORF">GN244_ATG18901</name>
</gene>
<dbReference type="AlphaFoldDB" id="A0A833SH82"/>
<comment type="caution">
    <text evidence="2">The sequence shown here is derived from an EMBL/GenBank/DDBJ whole genome shotgun (WGS) entry which is preliminary data.</text>
</comment>
<feature type="signal peptide" evidence="1">
    <location>
        <begin position="1"/>
        <end position="23"/>
    </location>
</feature>
<feature type="chain" id="PRO_5033058011" description="Secreted RxLR effector peptide protein" evidence="1">
    <location>
        <begin position="24"/>
        <end position="70"/>
    </location>
</feature>
<dbReference type="EMBL" id="WSZM01000824">
    <property type="protein sequence ID" value="KAF4029368.1"/>
    <property type="molecule type" value="Genomic_DNA"/>
</dbReference>
<keyword evidence="3" id="KW-1185">Reference proteome</keyword>
<accession>A0A833SH82</accession>
<evidence type="ECO:0000256" key="1">
    <source>
        <dbReference type="SAM" id="SignalP"/>
    </source>
</evidence>
<reference evidence="2" key="1">
    <citation type="submission" date="2020-04" db="EMBL/GenBank/DDBJ databases">
        <title>Hybrid Assembly of Korean Phytophthora infestans isolates.</title>
        <authorList>
            <person name="Prokchorchik M."/>
            <person name="Lee Y."/>
            <person name="Seo J."/>
            <person name="Cho J.-H."/>
            <person name="Park Y.-E."/>
            <person name="Jang D.-C."/>
            <person name="Im J.-S."/>
            <person name="Choi J.-G."/>
            <person name="Park H.-J."/>
            <person name="Lee G.-B."/>
            <person name="Lee Y.-G."/>
            <person name="Hong S.-Y."/>
            <person name="Cho K."/>
            <person name="Sohn K.H."/>
        </authorList>
    </citation>
    <scope>NUCLEOTIDE SEQUENCE</scope>
    <source>
        <strain evidence="2">KR_1_A1</strain>
    </source>
</reference>